<dbReference type="PANTHER" id="PTHR16017:SF0">
    <property type="entry name" value="WD REPEAT-CONTAINING PROTEIN 70"/>
    <property type="match status" value="1"/>
</dbReference>
<dbReference type="InterPro" id="IPR015943">
    <property type="entry name" value="WD40/YVTN_repeat-like_dom_sf"/>
</dbReference>
<comment type="similarity">
    <text evidence="3">Belongs to the WD repeat GAD-1 family.</text>
</comment>
<keyword evidence="8" id="KW-1185">Reference proteome</keyword>
<dbReference type="InterPro" id="IPR036322">
    <property type="entry name" value="WD40_repeat_dom_sf"/>
</dbReference>
<dbReference type="EMBL" id="CAJPEX010000735">
    <property type="protein sequence ID" value="CAG0917013.1"/>
    <property type="molecule type" value="Genomic_DNA"/>
</dbReference>
<proteinExistence type="inferred from homology"/>
<feature type="repeat" description="WD" evidence="4">
    <location>
        <begin position="393"/>
        <end position="435"/>
    </location>
</feature>
<organism evidence="7">
    <name type="scientific">Notodromas monacha</name>
    <dbReference type="NCBI Taxonomy" id="399045"/>
    <lineage>
        <taxon>Eukaryota</taxon>
        <taxon>Metazoa</taxon>
        <taxon>Ecdysozoa</taxon>
        <taxon>Arthropoda</taxon>
        <taxon>Crustacea</taxon>
        <taxon>Oligostraca</taxon>
        <taxon>Ostracoda</taxon>
        <taxon>Podocopa</taxon>
        <taxon>Podocopida</taxon>
        <taxon>Cypridocopina</taxon>
        <taxon>Cypridoidea</taxon>
        <taxon>Cyprididae</taxon>
        <taxon>Notodromas</taxon>
    </lineage>
</organism>
<feature type="domain" description="FERM" evidence="6">
    <location>
        <begin position="1"/>
        <end position="72"/>
    </location>
</feature>
<dbReference type="Pfam" id="PF00400">
    <property type="entry name" value="WD40"/>
    <property type="match status" value="3"/>
</dbReference>
<dbReference type="Pfam" id="PF09380">
    <property type="entry name" value="FERM_C"/>
    <property type="match status" value="1"/>
</dbReference>
<dbReference type="GO" id="GO:0005634">
    <property type="term" value="C:nucleus"/>
    <property type="evidence" value="ECO:0007669"/>
    <property type="project" value="TreeGrafter"/>
</dbReference>
<keyword evidence="2" id="KW-0677">Repeat</keyword>
<evidence type="ECO:0000256" key="5">
    <source>
        <dbReference type="SAM" id="MobiDB-lite"/>
    </source>
</evidence>
<dbReference type="SMART" id="SM01196">
    <property type="entry name" value="FERM_C"/>
    <property type="match status" value="1"/>
</dbReference>
<dbReference type="SUPFAM" id="SSF50729">
    <property type="entry name" value="PH domain-like"/>
    <property type="match status" value="1"/>
</dbReference>
<dbReference type="SMART" id="SM00320">
    <property type="entry name" value="WD40"/>
    <property type="match status" value="7"/>
</dbReference>
<dbReference type="InterPro" id="IPR018980">
    <property type="entry name" value="FERM_PH-like_C"/>
</dbReference>
<dbReference type="PROSITE" id="PS50057">
    <property type="entry name" value="FERM_3"/>
    <property type="match status" value="1"/>
</dbReference>
<evidence type="ECO:0000313" key="7">
    <source>
        <dbReference type="EMBL" id="CAD7276861.1"/>
    </source>
</evidence>
<dbReference type="OrthoDB" id="10264376at2759"/>
<dbReference type="PANTHER" id="PTHR16017">
    <property type="entry name" value="GASTRULATION DEFECTIVE PROTEIN 1-RELATED"/>
    <property type="match status" value="1"/>
</dbReference>
<evidence type="ECO:0000256" key="3">
    <source>
        <dbReference type="ARBA" id="ARBA00038343"/>
    </source>
</evidence>
<evidence type="ECO:0000259" key="6">
    <source>
        <dbReference type="PROSITE" id="PS50057"/>
    </source>
</evidence>
<dbReference type="GO" id="GO:0035861">
    <property type="term" value="C:site of double-strand break"/>
    <property type="evidence" value="ECO:0007669"/>
    <property type="project" value="TreeGrafter"/>
</dbReference>
<dbReference type="EMBL" id="OA882772">
    <property type="protein sequence ID" value="CAD7276861.1"/>
    <property type="molecule type" value="Genomic_DNA"/>
</dbReference>
<evidence type="ECO:0000256" key="1">
    <source>
        <dbReference type="ARBA" id="ARBA00022574"/>
    </source>
</evidence>
<evidence type="ECO:0000256" key="4">
    <source>
        <dbReference type="PROSITE-ProRule" id="PRU00221"/>
    </source>
</evidence>
<feature type="region of interest" description="Disordered" evidence="5">
    <location>
        <begin position="767"/>
        <end position="787"/>
    </location>
</feature>
<feature type="repeat" description="WD" evidence="4">
    <location>
        <begin position="510"/>
        <end position="535"/>
    </location>
</feature>
<dbReference type="InterPro" id="IPR000299">
    <property type="entry name" value="FERM_domain"/>
</dbReference>
<feature type="region of interest" description="Disordered" evidence="5">
    <location>
        <begin position="669"/>
        <end position="706"/>
    </location>
</feature>
<feature type="compositionally biased region" description="Basic and acidic residues" evidence="5">
    <location>
        <begin position="669"/>
        <end position="690"/>
    </location>
</feature>
<dbReference type="AlphaFoldDB" id="A0A7R9GBY3"/>
<dbReference type="SUPFAM" id="SSF50978">
    <property type="entry name" value="WD40 repeat-like"/>
    <property type="match status" value="1"/>
</dbReference>
<sequence>MKRLLNCRYLNPSGVRYCRWSDITNLVNQKKEFTIECQRVEDSARFVFSEQELAKYVWKTCVSQHSFFKGQTAALGLSEKVLVLSANANGPSAAAVSLDQDERLNAGNKHSQAQFCEQMQMTGDDANGASTSLVAYPGNPGYMFAPPQQQMRRGKMSKAQKRTISFGKISLPSSSSVTEEVKSVAPDTIGFGSFGAPTKTENDDEIDSTWIQEEEDEEEQPEEDKAAAEEIAKVMGFSGFGKAKTFDVDQVFEQARKAAQGLKKLEPGTSGENPFSVWLLSDKIPWAEDITLRHGTKGVSAIAVDNSGARLTTGGLEYEVRLFDFAGMNAAFLPFRTLKPCESHPILNLQYSHTGDRILVISGSAQAKVLDRDGHEQLECVKGYQFISDVSKTKGHIGGLTTGCWHPKNRDEFLTASLDGSVRVWKASDSKEHFRLAKPRASNGLRAAPTALAVARDGNMFCCGCQDGSIQFWDYRKAFVCIIPFSFTKGNVNATHVVRNAHEPNTDTSSVAYSYDGQQIASRGGDGTLKLWDVRKPKQCVHSVDGLYNRFQGTDCGFSPDDRLIFTGTSKAKGEGEAKVVFYERATMKLLAEQAVEDTDVNRMLWHPRLNQIIIGFSSGEAKVYFDPRKSHNGALLCKNKPKKKNRSLGVVASQQVITPYSLPLFKEPRQRSTRVQIEKARQDPKKSKQPEPPLSKQGTGGRVVASGGTLSSYIIRNLGLQSRKMDRIDNEDPREALLKYAKECEENPYWVTPAYSATQPKPIFQASSSEGEVEEPASKKTKVSIF</sequence>
<dbReference type="InterPro" id="IPR011993">
    <property type="entry name" value="PH-like_dom_sf"/>
</dbReference>
<evidence type="ECO:0000256" key="2">
    <source>
        <dbReference type="ARBA" id="ARBA00022737"/>
    </source>
</evidence>
<dbReference type="InterPro" id="IPR051858">
    <property type="entry name" value="WD_repeat_GAD-1"/>
</dbReference>
<gene>
    <name evidence="7" type="ORF">NMOB1V02_LOCUS4611</name>
</gene>
<keyword evidence="1 4" id="KW-0853">WD repeat</keyword>
<dbReference type="Proteomes" id="UP000678499">
    <property type="component" value="Unassembled WGS sequence"/>
</dbReference>
<dbReference type="PROSITE" id="PS50082">
    <property type="entry name" value="WD_REPEATS_2"/>
    <property type="match status" value="2"/>
</dbReference>
<reference evidence="7" key="1">
    <citation type="submission" date="2020-11" db="EMBL/GenBank/DDBJ databases">
        <authorList>
            <person name="Tran Van P."/>
        </authorList>
    </citation>
    <scope>NUCLEOTIDE SEQUENCE</scope>
</reference>
<dbReference type="Gene3D" id="2.130.10.10">
    <property type="entry name" value="YVTN repeat-like/Quinoprotein amine dehydrogenase"/>
    <property type="match status" value="1"/>
</dbReference>
<dbReference type="Gene3D" id="2.30.29.30">
    <property type="entry name" value="Pleckstrin-homology domain (PH domain)/Phosphotyrosine-binding domain (PTB)"/>
    <property type="match status" value="1"/>
</dbReference>
<protein>
    <recommendedName>
        <fullName evidence="6">FERM domain-containing protein</fullName>
    </recommendedName>
</protein>
<accession>A0A7R9GBY3</accession>
<evidence type="ECO:0000313" key="8">
    <source>
        <dbReference type="Proteomes" id="UP000678499"/>
    </source>
</evidence>
<name>A0A7R9GBY3_9CRUS</name>
<dbReference type="InterPro" id="IPR001680">
    <property type="entry name" value="WD40_rpt"/>
</dbReference>